<reference evidence="2" key="1">
    <citation type="submission" date="2018-04" db="EMBL/GenBank/DDBJ databases">
        <title>Whole genome sequencing of Hypsizygus marmoreus.</title>
        <authorList>
            <person name="Choi I.-G."/>
            <person name="Min B."/>
            <person name="Kim J.-G."/>
            <person name="Kim S."/>
            <person name="Oh Y.-L."/>
            <person name="Kong W.-S."/>
            <person name="Park H."/>
            <person name="Jeong J."/>
            <person name="Song E.-S."/>
        </authorList>
    </citation>
    <scope>NUCLEOTIDE SEQUENCE [LARGE SCALE GENOMIC DNA]</scope>
    <source>
        <strain evidence="2">51987-8</strain>
    </source>
</reference>
<feature type="compositionally biased region" description="Pro residues" evidence="1">
    <location>
        <begin position="475"/>
        <end position="487"/>
    </location>
</feature>
<feature type="compositionally biased region" description="Polar residues" evidence="1">
    <location>
        <begin position="180"/>
        <end position="194"/>
    </location>
</feature>
<feature type="region of interest" description="Disordered" evidence="1">
    <location>
        <begin position="347"/>
        <end position="415"/>
    </location>
</feature>
<evidence type="ECO:0000313" key="3">
    <source>
        <dbReference type="Proteomes" id="UP000076154"/>
    </source>
</evidence>
<feature type="non-terminal residue" evidence="2">
    <location>
        <position position="1370"/>
    </location>
</feature>
<feature type="compositionally biased region" description="Pro residues" evidence="1">
    <location>
        <begin position="367"/>
        <end position="385"/>
    </location>
</feature>
<sequence>MVDTVGTRFTLAGRTAMFNFTSDTPPYHLVWRDYHFPNSTTHVSLEETLHGITTLALDKSRDTEEHPDGSRALQPEIFRSFFAAVSTLQNLVSTASYWRDTKDFSIDLEGASREILGRRGSFSDIRVTWNILVYRIGMAQERLMKLCFVDSPPYSRHSSYGKAPSTPAPLQTTTNQMCSTGHVTSRRSTPQLPSSAAHLSLPRPTSDTFLKDSKEEIRTTDCSRREEEMVEKVAWERTQFAKGENVRSAFSSQDTSFVGTRAGLATSKQPPQNPSLPPALPSRTRDPPDRDKSAHSLAGRVFPTIARSFAASSTPMQPDSFTARNAAAPHHYGASIRVITHDVEETAVRRPQQDSPPRFPARERCANPPPASPASPAAPPPPPPLVSALPSRARYPPDHDKRAPSPPGRNFPTTARSFTASNTQAQADSFTARDAAAAHPDGTSIRMIKRDVEETAFRRPQQDSPRFPTRERCSSPPPASLAAPSPPTTREECRNTLLDNFSPSLVLSPPGLASPAISRSFVDLRFPAPADSSTAQDVAVSHLVGAAITVVRHETTVVHPREHSLSPPPTRARRSTSPPASATASSLLSIREECWRPLADKLSPAPMLAPPGLTLPTIFRSFVDSSPVVDPEPRSTANVAVPHHDGAAITAIRREATVEQPWEHSLSLPPARALLPPAPPKFPASTFPPSATRDGCEDTLSDNLSPAQTLSLLGRTFPTIAPPFVDSSTSACSDSLATQDVVLSCDDGAKTRMLGCSVQETAREGLQGLIPSLPPIGVRRRTPPSAPVSPPLQSVGAPPATALLRCSWEAGIKLDAHGAPERLVCPRPGRVEFLGSTLTPPSLPPSVAHIECRPRRHEFAQAPIPTTCPATELDLPSISQSPERVAPPNPLGLCVESDAARSAPDGEDSTMEKQGIMETNDDHVPLAHSPPSPRTLCSASSPTPLVVPLPIAAHTEQCLRHDVLSQPVLIPPSTARSSIGLYLPTPLSLESLVSSLHGIVPKLSGLMPTMPLLSRLDASLTSRPMEVTLSIGSPPSFQGDKGAGPGTDEAPREKEGLGITGPMKDSLTPGFCLGAMPLDRPHQTLSRSLLMSASPRRMPTLLTIPSEHCLGKVYSKSTLSQPELNLLTIFRSFVTPNHSPNTASHTERDTTAVHSDSTSITIFKRDVEDIAVRRPQHHSTYLPPAPIHLSPTSSTPSTLPPSYCTHAECRSHQHSPSQPSDPSPISRSHPISSPPNCWRLRAESDVALSQNGTVSETKGRGLMEMNDNDFVISLMESGGQEMFFLAKAWRDVNTGGQVRLRIVWALGTGVALLGLKTSARASTHSVTIMQTRAWGAIGDTEYHLSLGSLSPSHRMEIVGLPWEPGEDLGL</sequence>
<feature type="region of interest" description="Disordered" evidence="1">
    <location>
        <begin position="263"/>
        <end position="300"/>
    </location>
</feature>
<feature type="region of interest" description="Disordered" evidence="1">
    <location>
        <begin position="1175"/>
        <end position="1236"/>
    </location>
</feature>
<feature type="compositionally biased region" description="Low complexity" evidence="1">
    <location>
        <begin position="575"/>
        <end position="584"/>
    </location>
</feature>
<gene>
    <name evidence="2" type="ORF">Hypma_006066</name>
</gene>
<dbReference type="Proteomes" id="UP000076154">
    <property type="component" value="Unassembled WGS sequence"/>
</dbReference>
<accession>A0A369JXC9</accession>
<proteinExistence type="predicted"/>
<feature type="region of interest" description="Disordered" evidence="1">
    <location>
        <begin position="1136"/>
        <end position="1158"/>
    </location>
</feature>
<feature type="compositionally biased region" description="Pro residues" evidence="1">
    <location>
        <begin position="271"/>
        <end position="280"/>
    </location>
</feature>
<feature type="compositionally biased region" description="Low complexity" evidence="1">
    <location>
        <begin position="1214"/>
        <end position="1235"/>
    </location>
</feature>
<feature type="compositionally biased region" description="Basic and acidic residues" evidence="1">
    <location>
        <begin position="283"/>
        <end position="294"/>
    </location>
</feature>
<feature type="compositionally biased region" description="Low complexity" evidence="1">
    <location>
        <begin position="1189"/>
        <end position="1202"/>
    </location>
</feature>
<evidence type="ECO:0000313" key="2">
    <source>
        <dbReference type="EMBL" id="RDB26428.1"/>
    </source>
</evidence>
<evidence type="ECO:0000256" key="1">
    <source>
        <dbReference type="SAM" id="MobiDB-lite"/>
    </source>
</evidence>
<feature type="region of interest" description="Disordered" evidence="1">
    <location>
        <begin position="1029"/>
        <end position="1061"/>
    </location>
</feature>
<dbReference type="InParanoid" id="A0A369JXC9"/>
<protein>
    <submittedName>
        <fullName evidence="2">Uncharacterized protein</fullName>
    </submittedName>
</protein>
<dbReference type="STRING" id="39966.A0A369JXC9"/>
<comment type="caution">
    <text evidence="2">The sequence shown here is derived from an EMBL/GenBank/DDBJ whole genome shotgun (WGS) entry which is preliminary data.</text>
</comment>
<feature type="region of interest" description="Disordered" evidence="1">
    <location>
        <begin position="557"/>
        <end position="584"/>
    </location>
</feature>
<keyword evidence="3" id="KW-1185">Reference proteome</keyword>
<dbReference type="EMBL" id="LUEZ02000039">
    <property type="protein sequence ID" value="RDB26428.1"/>
    <property type="molecule type" value="Genomic_DNA"/>
</dbReference>
<organism evidence="2 3">
    <name type="scientific">Hypsizygus marmoreus</name>
    <name type="common">White beech mushroom</name>
    <name type="synonym">Agaricus marmoreus</name>
    <dbReference type="NCBI Taxonomy" id="39966"/>
    <lineage>
        <taxon>Eukaryota</taxon>
        <taxon>Fungi</taxon>
        <taxon>Dikarya</taxon>
        <taxon>Basidiomycota</taxon>
        <taxon>Agaricomycotina</taxon>
        <taxon>Agaricomycetes</taxon>
        <taxon>Agaricomycetidae</taxon>
        <taxon>Agaricales</taxon>
        <taxon>Tricholomatineae</taxon>
        <taxon>Lyophyllaceae</taxon>
        <taxon>Hypsizygus</taxon>
    </lineage>
</organism>
<name>A0A369JXC9_HYPMA</name>
<feature type="region of interest" description="Disordered" evidence="1">
    <location>
        <begin position="180"/>
        <end position="208"/>
    </location>
</feature>
<feature type="region of interest" description="Disordered" evidence="1">
    <location>
        <begin position="456"/>
        <end position="493"/>
    </location>
</feature>